<keyword evidence="1" id="KW-0732">Signal</keyword>
<dbReference type="RefSeq" id="WP_077023594.1">
    <property type="nucleotide sequence ID" value="NZ_CP017641.1"/>
</dbReference>
<organism evidence="2 3">
    <name type="scientific">Fuerstiella marisgermanici</name>
    <dbReference type="NCBI Taxonomy" id="1891926"/>
    <lineage>
        <taxon>Bacteria</taxon>
        <taxon>Pseudomonadati</taxon>
        <taxon>Planctomycetota</taxon>
        <taxon>Planctomycetia</taxon>
        <taxon>Planctomycetales</taxon>
        <taxon>Planctomycetaceae</taxon>
        <taxon>Fuerstiella</taxon>
    </lineage>
</organism>
<dbReference type="Proteomes" id="UP000187735">
    <property type="component" value="Chromosome"/>
</dbReference>
<dbReference type="AlphaFoldDB" id="A0A1P8WCY6"/>
<keyword evidence="3" id="KW-1185">Reference proteome</keyword>
<gene>
    <name evidence="2" type="ORF">Fuma_01500</name>
</gene>
<protein>
    <submittedName>
        <fullName evidence="2">Uncharacterized protein</fullName>
    </submittedName>
</protein>
<feature type="chain" id="PRO_5010184421" evidence="1">
    <location>
        <begin position="20"/>
        <end position="181"/>
    </location>
</feature>
<accession>A0A1P8WCY6</accession>
<dbReference type="EMBL" id="CP017641">
    <property type="protein sequence ID" value="APZ91904.1"/>
    <property type="molecule type" value="Genomic_DNA"/>
</dbReference>
<proteinExistence type="predicted"/>
<name>A0A1P8WCY6_9PLAN</name>
<sequence precursor="true">MRTLLALTIVASAVSVGTAADIKSGLQVGDYPAAFYVADITGPAAGTKLCYRCRYGAKPVVNIFARKMDDNVTKLVKELDAVVAKNKDSEMSGFVVVLTDDPDAQEAGLKKAAKDAGITHVPLTVFENSVGPAKYKISKDADITVLMWVESDVKVNHALKADQLNSEAIAKIVGDTKKILN</sequence>
<dbReference type="KEGG" id="fmr:Fuma_01500"/>
<feature type="signal peptide" evidence="1">
    <location>
        <begin position="1"/>
        <end position="19"/>
    </location>
</feature>
<evidence type="ECO:0000256" key="1">
    <source>
        <dbReference type="SAM" id="SignalP"/>
    </source>
</evidence>
<evidence type="ECO:0000313" key="2">
    <source>
        <dbReference type="EMBL" id="APZ91904.1"/>
    </source>
</evidence>
<evidence type="ECO:0000313" key="3">
    <source>
        <dbReference type="Proteomes" id="UP000187735"/>
    </source>
</evidence>
<reference evidence="2 3" key="1">
    <citation type="journal article" date="2016" name="Front. Microbiol.">
        <title>Fuerstia marisgermanicae gen. nov., sp. nov., an Unusual Member of the Phylum Planctomycetes from the German Wadden Sea.</title>
        <authorList>
            <person name="Kohn T."/>
            <person name="Heuer A."/>
            <person name="Jogler M."/>
            <person name="Vollmers J."/>
            <person name="Boedeker C."/>
            <person name="Bunk B."/>
            <person name="Rast P."/>
            <person name="Borchert D."/>
            <person name="Glockner I."/>
            <person name="Freese H.M."/>
            <person name="Klenk H.P."/>
            <person name="Overmann J."/>
            <person name="Kaster A.K."/>
            <person name="Rohde M."/>
            <person name="Wiegand S."/>
            <person name="Jogler C."/>
        </authorList>
    </citation>
    <scope>NUCLEOTIDE SEQUENCE [LARGE SCALE GENOMIC DNA]</scope>
    <source>
        <strain evidence="2 3">NH11</strain>
    </source>
</reference>